<evidence type="ECO:0000256" key="3">
    <source>
        <dbReference type="SAM" id="SignalP"/>
    </source>
</evidence>
<dbReference type="InParanoid" id="A0A1Z5KAV4"/>
<protein>
    <recommendedName>
        <fullName evidence="4">Acylphosphatase-like domain-containing protein</fullName>
    </recommendedName>
</protein>
<keyword evidence="6" id="KW-1185">Reference proteome</keyword>
<dbReference type="InterPro" id="IPR001792">
    <property type="entry name" value="Acylphosphatase-like_dom"/>
</dbReference>
<comment type="caution">
    <text evidence="1">Lacks conserved residue(s) required for the propagation of feature annotation.</text>
</comment>
<sequence length="145" mass="16668">MNLIKFLQATFVLFMSVWHISSAFVISRHPPQTLIRILAASDTTSTDADEIIARRIVVTGDVQGGYYRSCVRNEAGRFRRLVGNMTPVDEKSREAEIYVEGKRRMVEGFVRWCRKSNVGLSQIIQVKEVKEEEPTGLYEDFYMQS</sequence>
<evidence type="ECO:0000256" key="1">
    <source>
        <dbReference type="PROSITE-ProRule" id="PRU00520"/>
    </source>
</evidence>
<name>A0A1Z5KAV4_FISSO</name>
<evidence type="ECO:0000259" key="4">
    <source>
        <dbReference type="PROSITE" id="PS51160"/>
    </source>
</evidence>
<dbReference type="EMBL" id="BDSP01000201">
    <property type="protein sequence ID" value="GAX23389.1"/>
    <property type="molecule type" value="Genomic_DNA"/>
</dbReference>
<evidence type="ECO:0000256" key="2">
    <source>
        <dbReference type="RuleBase" id="RU004168"/>
    </source>
</evidence>
<comment type="caution">
    <text evidence="5">The sequence shown here is derived from an EMBL/GenBank/DDBJ whole genome shotgun (WGS) entry which is preliminary data.</text>
</comment>
<reference evidence="5 6" key="1">
    <citation type="journal article" date="2015" name="Plant Cell">
        <title>Oil accumulation by the oleaginous diatom Fistulifera solaris as revealed by the genome and transcriptome.</title>
        <authorList>
            <person name="Tanaka T."/>
            <person name="Maeda Y."/>
            <person name="Veluchamy A."/>
            <person name="Tanaka M."/>
            <person name="Abida H."/>
            <person name="Marechal E."/>
            <person name="Bowler C."/>
            <person name="Muto M."/>
            <person name="Sunaga Y."/>
            <person name="Tanaka M."/>
            <person name="Yoshino T."/>
            <person name="Taniguchi T."/>
            <person name="Fukuda Y."/>
            <person name="Nemoto M."/>
            <person name="Matsumoto M."/>
            <person name="Wong P.S."/>
            <person name="Aburatani S."/>
            <person name="Fujibuchi W."/>
        </authorList>
    </citation>
    <scope>NUCLEOTIDE SEQUENCE [LARGE SCALE GENOMIC DNA]</scope>
    <source>
        <strain evidence="5 6">JPCC DA0580</strain>
    </source>
</reference>
<dbReference type="Pfam" id="PF00708">
    <property type="entry name" value="Acylphosphatase"/>
    <property type="match status" value="1"/>
</dbReference>
<proteinExistence type="inferred from homology"/>
<keyword evidence="3" id="KW-0732">Signal</keyword>
<dbReference type="Proteomes" id="UP000198406">
    <property type="component" value="Unassembled WGS sequence"/>
</dbReference>
<dbReference type="Gene3D" id="3.30.70.100">
    <property type="match status" value="1"/>
</dbReference>
<dbReference type="PROSITE" id="PS51160">
    <property type="entry name" value="ACYLPHOSPHATASE_3"/>
    <property type="match status" value="1"/>
</dbReference>
<comment type="similarity">
    <text evidence="2">Belongs to the acylphosphatase family.</text>
</comment>
<feature type="domain" description="Acylphosphatase-like" evidence="4">
    <location>
        <begin position="53"/>
        <end position="145"/>
    </location>
</feature>
<accession>A0A1Z5KAV4</accession>
<dbReference type="SUPFAM" id="SSF54975">
    <property type="entry name" value="Acylphosphatase/BLUF domain-like"/>
    <property type="match status" value="1"/>
</dbReference>
<evidence type="ECO:0000313" key="5">
    <source>
        <dbReference type="EMBL" id="GAX23389.1"/>
    </source>
</evidence>
<feature type="chain" id="PRO_5012667467" description="Acylphosphatase-like domain-containing protein" evidence="3">
    <location>
        <begin position="24"/>
        <end position="145"/>
    </location>
</feature>
<gene>
    <name evidence="5" type="ORF">FisN_15Lh107</name>
</gene>
<dbReference type="OrthoDB" id="39743at2759"/>
<organism evidence="5 6">
    <name type="scientific">Fistulifera solaris</name>
    <name type="common">Oleaginous diatom</name>
    <dbReference type="NCBI Taxonomy" id="1519565"/>
    <lineage>
        <taxon>Eukaryota</taxon>
        <taxon>Sar</taxon>
        <taxon>Stramenopiles</taxon>
        <taxon>Ochrophyta</taxon>
        <taxon>Bacillariophyta</taxon>
        <taxon>Bacillariophyceae</taxon>
        <taxon>Bacillariophycidae</taxon>
        <taxon>Naviculales</taxon>
        <taxon>Naviculaceae</taxon>
        <taxon>Fistulifera</taxon>
    </lineage>
</organism>
<evidence type="ECO:0000313" key="6">
    <source>
        <dbReference type="Proteomes" id="UP000198406"/>
    </source>
</evidence>
<dbReference type="InterPro" id="IPR036046">
    <property type="entry name" value="Acylphosphatase-like_dom_sf"/>
</dbReference>
<feature type="signal peptide" evidence="3">
    <location>
        <begin position="1"/>
        <end position="23"/>
    </location>
</feature>
<dbReference type="AlphaFoldDB" id="A0A1Z5KAV4"/>